<dbReference type="PANTHER" id="PTHR30195:SF16">
    <property type="entry name" value="TYPE I RESTRICTION ENZYME ENDONUCLEASE SUBUNIT"/>
    <property type="match status" value="1"/>
</dbReference>
<organism evidence="3">
    <name type="scientific">human gut metagenome</name>
    <dbReference type="NCBI Taxonomy" id="408170"/>
    <lineage>
        <taxon>unclassified sequences</taxon>
        <taxon>metagenomes</taxon>
        <taxon>organismal metagenomes</taxon>
    </lineage>
</organism>
<evidence type="ECO:0000259" key="2">
    <source>
        <dbReference type="Pfam" id="PF22679"/>
    </source>
</evidence>
<proteinExistence type="predicted"/>
<gene>
    <name evidence="3" type="ORF">Q604_UNBC16988G0001</name>
</gene>
<comment type="caution">
    <text evidence="3">The sequence shown here is derived from an EMBL/GenBank/DDBJ whole genome shotgun (WGS) entry which is preliminary data.</text>
</comment>
<name>W1XBA6_9ZZZZ</name>
<dbReference type="AlphaFoldDB" id="W1XBA6"/>
<dbReference type="Pfam" id="PF22679">
    <property type="entry name" value="T1R_D3-like"/>
    <property type="match status" value="1"/>
</dbReference>
<accession>W1XBA6</accession>
<dbReference type="InterPro" id="IPR055180">
    <property type="entry name" value="HsdR_RecA-like_helicase_dom_2"/>
</dbReference>
<dbReference type="CDD" id="cd18800">
    <property type="entry name" value="SF2_C_EcoR124I-like"/>
    <property type="match status" value="1"/>
</dbReference>
<dbReference type="PANTHER" id="PTHR30195">
    <property type="entry name" value="TYPE I SITE-SPECIFIC DEOXYRIBONUCLEASE PROTEIN SUBUNIT M AND R"/>
    <property type="match status" value="1"/>
</dbReference>
<dbReference type="EMBL" id="AZMM01016988">
    <property type="protein sequence ID" value="ETJ27396.1"/>
    <property type="molecule type" value="Genomic_DNA"/>
</dbReference>
<protein>
    <submittedName>
        <fullName evidence="3">Type I site-specific deoxyribonuclease, HsdR family</fullName>
    </submittedName>
</protein>
<dbReference type="InterPro" id="IPR051268">
    <property type="entry name" value="Type-I_R_enzyme_R_subunit"/>
</dbReference>
<dbReference type="GO" id="GO:0009307">
    <property type="term" value="P:DNA restriction-modification system"/>
    <property type="evidence" value="ECO:0007669"/>
    <property type="project" value="UniProtKB-KW"/>
</dbReference>
<evidence type="ECO:0000313" key="3">
    <source>
        <dbReference type="EMBL" id="ETJ27396.1"/>
    </source>
</evidence>
<feature type="non-terminal residue" evidence="3">
    <location>
        <position position="1"/>
    </location>
</feature>
<feature type="non-terminal residue" evidence="3">
    <location>
        <position position="67"/>
    </location>
</feature>
<reference evidence="3" key="1">
    <citation type="submission" date="2013-12" db="EMBL/GenBank/DDBJ databases">
        <title>A Varibaculum cambriense genome reconstructed from a premature infant gut community with otherwise low bacterial novelty that shifts toward anaerobic metabolism during the third week of life.</title>
        <authorList>
            <person name="Brown C.T."/>
            <person name="Sharon I."/>
            <person name="Thomas B.C."/>
            <person name="Castelle C.J."/>
            <person name="Morowitz M.J."/>
            <person name="Banfield J.F."/>
        </authorList>
    </citation>
    <scope>NUCLEOTIDE SEQUENCE</scope>
</reference>
<keyword evidence="1" id="KW-0680">Restriction system</keyword>
<feature type="domain" description="Restriction endonuclease type I HsdR second RecA-like helicase" evidence="2">
    <location>
        <begin position="5"/>
        <end position="64"/>
    </location>
</feature>
<evidence type="ECO:0000256" key="1">
    <source>
        <dbReference type="ARBA" id="ARBA00022747"/>
    </source>
</evidence>
<dbReference type="Gene3D" id="3.40.50.300">
    <property type="entry name" value="P-loop containing nucleotide triphosphate hydrolases"/>
    <property type="match status" value="1"/>
</dbReference>
<dbReference type="InterPro" id="IPR027417">
    <property type="entry name" value="P-loop_NTPase"/>
</dbReference>
<sequence>AQDGQYLDIVIVVDQLLTGFDAPQLNTLYVDRTLKDAMLIQAYSRTNRIADNQGKPWGRIVNYRWPA</sequence>